<comment type="caution">
    <text evidence="2">The sequence shown here is derived from an EMBL/GenBank/DDBJ whole genome shotgun (WGS) entry which is preliminary data.</text>
</comment>
<reference evidence="2" key="1">
    <citation type="journal article" date="2014" name="Front. Microbiol.">
        <title>High frequency of phylogenetically diverse reductive dehalogenase-homologous genes in deep subseafloor sedimentary metagenomes.</title>
        <authorList>
            <person name="Kawai M."/>
            <person name="Futagami T."/>
            <person name="Toyoda A."/>
            <person name="Takaki Y."/>
            <person name="Nishi S."/>
            <person name="Hori S."/>
            <person name="Arai W."/>
            <person name="Tsubouchi T."/>
            <person name="Morono Y."/>
            <person name="Uchiyama I."/>
            <person name="Ito T."/>
            <person name="Fujiyama A."/>
            <person name="Inagaki F."/>
            <person name="Takami H."/>
        </authorList>
    </citation>
    <scope>NUCLEOTIDE SEQUENCE</scope>
    <source>
        <strain evidence="2">Expedition CK06-06</strain>
    </source>
</reference>
<evidence type="ECO:0000256" key="1">
    <source>
        <dbReference type="ARBA" id="ARBA00022679"/>
    </source>
</evidence>
<dbReference type="Pfam" id="PF13692">
    <property type="entry name" value="Glyco_trans_1_4"/>
    <property type="match status" value="1"/>
</dbReference>
<evidence type="ECO:0000313" key="2">
    <source>
        <dbReference type="EMBL" id="GAH63147.1"/>
    </source>
</evidence>
<protein>
    <submittedName>
        <fullName evidence="2">Uncharacterized protein</fullName>
    </submittedName>
</protein>
<dbReference type="PANTHER" id="PTHR46401">
    <property type="entry name" value="GLYCOSYLTRANSFERASE WBBK-RELATED"/>
    <property type="match status" value="1"/>
</dbReference>
<dbReference type="SUPFAM" id="SSF53756">
    <property type="entry name" value="UDP-Glycosyltransferase/glycogen phosphorylase"/>
    <property type="match status" value="1"/>
</dbReference>
<accession>X1H144</accession>
<dbReference type="Gene3D" id="3.40.50.2000">
    <property type="entry name" value="Glycogen Phosphorylase B"/>
    <property type="match status" value="1"/>
</dbReference>
<name>X1H144_9ZZZZ</name>
<keyword evidence="1" id="KW-0808">Transferase</keyword>
<proteinExistence type="predicted"/>
<organism evidence="2">
    <name type="scientific">marine sediment metagenome</name>
    <dbReference type="NCBI Taxonomy" id="412755"/>
    <lineage>
        <taxon>unclassified sequences</taxon>
        <taxon>metagenomes</taxon>
        <taxon>ecological metagenomes</taxon>
    </lineage>
</organism>
<dbReference type="PANTHER" id="PTHR46401:SF2">
    <property type="entry name" value="GLYCOSYLTRANSFERASE WBBK-RELATED"/>
    <property type="match status" value="1"/>
</dbReference>
<dbReference type="AlphaFoldDB" id="X1H144"/>
<dbReference type="GO" id="GO:0016757">
    <property type="term" value="F:glycosyltransferase activity"/>
    <property type="evidence" value="ECO:0007669"/>
    <property type="project" value="TreeGrafter"/>
</dbReference>
<feature type="non-terminal residue" evidence="2">
    <location>
        <position position="56"/>
    </location>
</feature>
<dbReference type="EMBL" id="BARU01029076">
    <property type="protein sequence ID" value="GAH63147.1"/>
    <property type="molecule type" value="Genomic_DNA"/>
</dbReference>
<sequence>MREDIVILGRVEFERLQELYREAEFFVYPSVYEGFGLPILEAQQMGLAVLAGDNSS</sequence>
<gene>
    <name evidence="2" type="ORF">S03H2_46323</name>
</gene>